<comment type="caution">
    <text evidence="9">The sequence shown here is derived from an EMBL/GenBank/DDBJ whole genome shotgun (WGS) entry which is preliminary data.</text>
</comment>
<dbReference type="EMBL" id="JQZV01000013">
    <property type="protein sequence ID" value="KGN92019.1"/>
    <property type="molecule type" value="Genomic_DNA"/>
</dbReference>
<comment type="similarity">
    <text evidence="1">Belongs to the RNA polymerase subunit omega family.</text>
</comment>
<comment type="catalytic activity">
    <reaction evidence="8">
        <text>RNA(n) + a ribonucleoside 5'-triphosphate = RNA(n+1) + diphosphate</text>
        <dbReference type="Rhea" id="RHEA:21248"/>
        <dbReference type="Rhea" id="RHEA-COMP:14527"/>
        <dbReference type="Rhea" id="RHEA-COMP:17342"/>
        <dbReference type="ChEBI" id="CHEBI:33019"/>
        <dbReference type="ChEBI" id="CHEBI:61557"/>
        <dbReference type="ChEBI" id="CHEBI:140395"/>
        <dbReference type="EC" id="2.7.7.6"/>
    </reaction>
</comment>
<evidence type="ECO:0000313" key="10">
    <source>
        <dbReference type="Proteomes" id="UP000030101"/>
    </source>
</evidence>
<name>A0ABR4XK09_9PORP</name>
<dbReference type="SMART" id="SM01409">
    <property type="entry name" value="RNA_pol_Rpb6"/>
    <property type="match status" value="1"/>
</dbReference>
<dbReference type="InterPro" id="IPR006110">
    <property type="entry name" value="Pol_omega/Rpo6/RPB6"/>
</dbReference>
<keyword evidence="4" id="KW-0240">DNA-directed RNA polymerase</keyword>
<evidence type="ECO:0000256" key="2">
    <source>
        <dbReference type="ARBA" id="ARBA00012418"/>
    </source>
</evidence>
<evidence type="ECO:0000256" key="3">
    <source>
        <dbReference type="ARBA" id="ARBA00013725"/>
    </source>
</evidence>
<dbReference type="Pfam" id="PF01192">
    <property type="entry name" value="RNA_pol_Rpb6"/>
    <property type="match status" value="1"/>
</dbReference>
<accession>A0ABR4XK09</accession>
<dbReference type="EC" id="2.7.7.6" evidence="2"/>
<dbReference type="RefSeq" id="WP_036791831.1">
    <property type="nucleotide sequence ID" value="NZ_JQZV01000013.1"/>
</dbReference>
<evidence type="ECO:0000256" key="4">
    <source>
        <dbReference type="ARBA" id="ARBA00022478"/>
    </source>
</evidence>
<dbReference type="InterPro" id="IPR036161">
    <property type="entry name" value="RPB6/omega-like_sf"/>
</dbReference>
<proteinExistence type="inferred from homology"/>
<evidence type="ECO:0000256" key="7">
    <source>
        <dbReference type="ARBA" id="ARBA00030998"/>
    </source>
</evidence>
<protein>
    <recommendedName>
        <fullName evidence="3">DNA-directed RNA polymerase subunit omega</fullName>
        <ecNumber evidence="2">2.7.7.6</ecNumber>
    </recommendedName>
    <alternativeName>
        <fullName evidence="7">RNA polymerase omega subunit</fullName>
    </alternativeName>
    <alternativeName>
        <fullName evidence="6">Transcriptase subunit omega</fullName>
    </alternativeName>
</protein>
<keyword evidence="5" id="KW-0804">Transcription</keyword>
<dbReference type="SUPFAM" id="SSF63562">
    <property type="entry name" value="RPB6/omega subunit-like"/>
    <property type="match status" value="1"/>
</dbReference>
<organism evidence="9 10">
    <name type="scientific">Porphyromonas canoris</name>
    <dbReference type="NCBI Taxonomy" id="36875"/>
    <lineage>
        <taxon>Bacteria</taxon>
        <taxon>Pseudomonadati</taxon>
        <taxon>Bacteroidota</taxon>
        <taxon>Bacteroidia</taxon>
        <taxon>Bacteroidales</taxon>
        <taxon>Porphyromonadaceae</taxon>
        <taxon>Porphyromonas</taxon>
    </lineage>
</organism>
<evidence type="ECO:0000256" key="6">
    <source>
        <dbReference type="ARBA" id="ARBA00029924"/>
    </source>
</evidence>
<evidence type="ECO:0000256" key="1">
    <source>
        <dbReference type="ARBA" id="ARBA00006711"/>
    </source>
</evidence>
<keyword evidence="10" id="KW-1185">Reference proteome</keyword>
<dbReference type="Proteomes" id="UP000030101">
    <property type="component" value="Unassembled WGS sequence"/>
</dbReference>
<reference evidence="9 10" key="1">
    <citation type="submission" date="2014-08" db="EMBL/GenBank/DDBJ databases">
        <title>Porphyromonas canoris strain:OH2762 Genome sequencing.</title>
        <authorList>
            <person name="Wallis C."/>
            <person name="Deusch O."/>
            <person name="O'Flynn C."/>
            <person name="Davis I."/>
            <person name="Jospin G."/>
            <person name="Darling A.E."/>
            <person name="Coil D.A."/>
            <person name="Alexiev A."/>
            <person name="Horsfall A."/>
            <person name="Kirkwood N."/>
            <person name="Harris S."/>
            <person name="Eisen J.A."/>
        </authorList>
    </citation>
    <scope>NUCLEOTIDE SEQUENCE [LARGE SCALE GENOMIC DNA]</scope>
    <source>
        <strain evidence="10">COT-108 OH2762</strain>
    </source>
</reference>
<evidence type="ECO:0000256" key="8">
    <source>
        <dbReference type="ARBA" id="ARBA00048552"/>
    </source>
</evidence>
<sequence length="116" mass="13327">MDYKKINAPLTTATRDVVELSKPTGNIYETVMVISKRANQISQEMKKDLETKLQGFAAVSDSLEEVFENREQIEISRYYEKLPKASLIATKEFETGSLYFRNPVREAETAIERDDD</sequence>
<evidence type="ECO:0000313" key="9">
    <source>
        <dbReference type="EMBL" id="KGN92019.1"/>
    </source>
</evidence>
<gene>
    <name evidence="9" type="ORF">HQ43_08215</name>
</gene>
<evidence type="ECO:0000256" key="5">
    <source>
        <dbReference type="ARBA" id="ARBA00023163"/>
    </source>
</evidence>